<name>A0A0D9V0I7_9ORYZ</name>
<protein>
    <submittedName>
        <fullName evidence="2">Uncharacterized protein</fullName>
    </submittedName>
</protein>
<dbReference type="Proteomes" id="UP000032180">
    <property type="component" value="Chromosome 1"/>
</dbReference>
<feature type="compositionally biased region" description="Pro residues" evidence="1">
    <location>
        <begin position="47"/>
        <end position="56"/>
    </location>
</feature>
<feature type="compositionally biased region" description="Low complexity" evidence="1">
    <location>
        <begin position="71"/>
        <end position="83"/>
    </location>
</feature>
<feature type="region of interest" description="Disordered" evidence="1">
    <location>
        <begin position="40"/>
        <end position="133"/>
    </location>
</feature>
<reference evidence="3" key="2">
    <citation type="submission" date="2013-12" db="EMBL/GenBank/DDBJ databases">
        <authorList>
            <person name="Yu Y."/>
            <person name="Lee S."/>
            <person name="de Baynast K."/>
            <person name="Wissotski M."/>
            <person name="Liu L."/>
            <person name="Talag J."/>
            <person name="Goicoechea J."/>
            <person name="Angelova A."/>
            <person name="Jetty R."/>
            <person name="Kudrna D."/>
            <person name="Golser W."/>
            <person name="Rivera L."/>
            <person name="Zhang J."/>
            <person name="Wing R."/>
        </authorList>
    </citation>
    <scope>NUCLEOTIDE SEQUENCE</scope>
</reference>
<accession>A0A0D9V0I7</accession>
<keyword evidence="3" id="KW-1185">Reference proteome</keyword>
<evidence type="ECO:0000256" key="1">
    <source>
        <dbReference type="SAM" id="MobiDB-lite"/>
    </source>
</evidence>
<dbReference type="Gramene" id="LPERR01G12980.1">
    <property type="protein sequence ID" value="LPERR01G12980.1"/>
    <property type="gene ID" value="LPERR01G12980"/>
</dbReference>
<reference evidence="2" key="3">
    <citation type="submission" date="2015-04" db="UniProtKB">
        <authorList>
            <consortium name="EnsemblPlants"/>
        </authorList>
    </citation>
    <scope>IDENTIFICATION</scope>
</reference>
<dbReference type="HOGENOM" id="CLU_1909679_0_0_1"/>
<proteinExistence type="predicted"/>
<evidence type="ECO:0000313" key="2">
    <source>
        <dbReference type="EnsemblPlants" id="LPERR01G12980.1"/>
    </source>
</evidence>
<sequence>MLCILCSELPLLPTRNSFAFSVLTCAWSVLRLGPHHICISSRSNHATPPPNRPAQPPLLYRAGHRRPPAPRRAGLQRPPAVQPRRCRPVSRCRSLDSDPSQEPTPVPTTDRRLQRTLPPPAPPVHATSARVFF</sequence>
<organism evidence="2 3">
    <name type="scientific">Leersia perrieri</name>
    <dbReference type="NCBI Taxonomy" id="77586"/>
    <lineage>
        <taxon>Eukaryota</taxon>
        <taxon>Viridiplantae</taxon>
        <taxon>Streptophyta</taxon>
        <taxon>Embryophyta</taxon>
        <taxon>Tracheophyta</taxon>
        <taxon>Spermatophyta</taxon>
        <taxon>Magnoliopsida</taxon>
        <taxon>Liliopsida</taxon>
        <taxon>Poales</taxon>
        <taxon>Poaceae</taxon>
        <taxon>BOP clade</taxon>
        <taxon>Oryzoideae</taxon>
        <taxon>Oryzeae</taxon>
        <taxon>Oryzinae</taxon>
        <taxon>Leersia</taxon>
    </lineage>
</organism>
<dbReference type="AlphaFoldDB" id="A0A0D9V0I7"/>
<reference evidence="2 3" key="1">
    <citation type="submission" date="2012-08" db="EMBL/GenBank/DDBJ databases">
        <title>Oryza genome evolution.</title>
        <authorList>
            <person name="Wing R.A."/>
        </authorList>
    </citation>
    <scope>NUCLEOTIDE SEQUENCE</scope>
</reference>
<dbReference type="EnsemblPlants" id="LPERR01G12980.1">
    <property type="protein sequence ID" value="LPERR01G12980.1"/>
    <property type="gene ID" value="LPERR01G12980"/>
</dbReference>
<evidence type="ECO:0000313" key="3">
    <source>
        <dbReference type="Proteomes" id="UP000032180"/>
    </source>
</evidence>